<feature type="transmembrane region" description="Helical" evidence="1">
    <location>
        <begin position="21"/>
        <end position="43"/>
    </location>
</feature>
<evidence type="ECO:0000313" key="2">
    <source>
        <dbReference type="EMBL" id="PRQ34443.1"/>
    </source>
</evidence>
<name>A0A2P6QJU7_ROSCH</name>
<protein>
    <submittedName>
        <fullName evidence="2">Uncharacterized protein</fullName>
    </submittedName>
</protein>
<evidence type="ECO:0000256" key="1">
    <source>
        <dbReference type="SAM" id="Phobius"/>
    </source>
</evidence>
<keyword evidence="1" id="KW-0812">Transmembrane</keyword>
<gene>
    <name evidence="2" type="ORF">RchiOBHm_Chr5g0069031</name>
</gene>
<dbReference type="Proteomes" id="UP000238479">
    <property type="component" value="Chromosome 5"/>
</dbReference>
<reference evidence="2 3" key="1">
    <citation type="journal article" date="2018" name="Nat. Genet.">
        <title>The Rosa genome provides new insights in the design of modern roses.</title>
        <authorList>
            <person name="Bendahmane M."/>
        </authorList>
    </citation>
    <scope>NUCLEOTIDE SEQUENCE [LARGE SCALE GENOMIC DNA]</scope>
    <source>
        <strain evidence="3">cv. Old Blush</strain>
    </source>
</reference>
<keyword evidence="1" id="KW-0472">Membrane</keyword>
<sequence length="56" mass="6145">MIKTQTSETTSLKVWNPETSLLRFVLAVCDLVDAAPSGIWLMIHLGFVLAMAPSLQ</sequence>
<evidence type="ECO:0000313" key="3">
    <source>
        <dbReference type="Proteomes" id="UP000238479"/>
    </source>
</evidence>
<comment type="caution">
    <text evidence="2">The sequence shown here is derived from an EMBL/GenBank/DDBJ whole genome shotgun (WGS) entry which is preliminary data.</text>
</comment>
<dbReference type="AlphaFoldDB" id="A0A2P6QJU7"/>
<keyword evidence="1" id="KW-1133">Transmembrane helix</keyword>
<keyword evidence="3" id="KW-1185">Reference proteome</keyword>
<dbReference type="EMBL" id="PDCK01000043">
    <property type="protein sequence ID" value="PRQ34443.1"/>
    <property type="molecule type" value="Genomic_DNA"/>
</dbReference>
<organism evidence="2 3">
    <name type="scientific">Rosa chinensis</name>
    <name type="common">China rose</name>
    <dbReference type="NCBI Taxonomy" id="74649"/>
    <lineage>
        <taxon>Eukaryota</taxon>
        <taxon>Viridiplantae</taxon>
        <taxon>Streptophyta</taxon>
        <taxon>Embryophyta</taxon>
        <taxon>Tracheophyta</taxon>
        <taxon>Spermatophyta</taxon>
        <taxon>Magnoliopsida</taxon>
        <taxon>eudicotyledons</taxon>
        <taxon>Gunneridae</taxon>
        <taxon>Pentapetalae</taxon>
        <taxon>rosids</taxon>
        <taxon>fabids</taxon>
        <taxon>Rosales</taxon>
        <taxon>Rosaceae</taxon>
        <taxon>Rosoideae</taxon>
        <taxon>Rosoideae incertae sedis</taxon>
        <taxon>Rosa</taxon>
    </lineage>
</organism>
<accession>A0A2P6QJU7</accession>
<proteinExistence type="predicted"/>
<dbReference type="Gramene" id="PRQ34443">
    <property type="protein sequence ID" value="PRQ34443"/>
    <property type="gene ID" value="RchiOBHm_Chr5g0069031"/>
</dbReference>